<protein>
    <submittedName>
        <fullName evidence="1">Uncharacterized protein</fullName>
    </submittedName>
</protein>
<name>A0A0V0YVY2_TRIBR</name>
<comment type="caution">
    <text evidence="1">The sequence shown here is derived from an EMBL/GenBank/DDBJ whole genome shotgun (WGS) entry which is preliminary data.</text>
</comment>
<sequence length="65" mass="7400">LHAGTEQTLTDLRQRFWVLKDRVTVAAPFERIGIDFAGPTAFRLTCGQWQESSKCTPGATEWFEQ</sequence>
<gene>
    <name evidence="1" type="ORF">T03_5981</name>
</gene>
<reference evidence="1 2" key="1">
    <citation type="submission" date="2015-01" db="EMBL/GenBank/DDBJ databases">
        <title>Evolution of Trichinella species and genotypes.</title>
        <authorList>
            <person name="Korhonen P.K."/>
            <person name="Edoardo P."/>
            <person name="Giuseppe L.R."/>
            <person name="Gasser R.B."/>
        </authorList>
    </citation>
    <scope>NUCLEOTIDE SEQUENCE [LARGE SCALE GENOMIC DNA]</scope>
    <source>
        <strain evidence="1">ISS120</strain>
    </source>
</reference>
<keyword evidence="2" id="KW-1185">Reference proteome</keyword>
<dbReference type="AlphaFoldDB" id="A0A0V0YVY2"/>
<dbReference type="EMBL" id="JYDI01005797">
    <property type="protein sequence ID" value="KRY04280.1"/>
    <property type="molecule type" value="Genomic_DNA"/>
</dbReference>
<accession>A0A0V0YVY2</accession>
<dbReference type="OrthoDB" id="8019190at2759"/>
<proteinExistence type="predicted"/>
<dbReference type="Proteomes" id="UP000054653">
    <property type="component" value="Unassembled WGS sequence"/>
</dbReference>
<feature type="non-terminal residue" evidence="1">
    <location>
        <position position="1"/>
    </location>
</feature>
<evidence type="ECO:0000313" key="1">
    <source>
        <dbReference type="EMBL" id="KRY04280.1"/>
    </source>
</evidence>
<evidence type="ECO:0000313" key="2">
    <source>
        <dbReference type="Proteomes" id="UP000054653"/>
    </source>
</evidence>
<organism evidence="1 2">
    <name type="scientific">Trichinella britovi</name>
    <name type="common">Parasitic roundworm</name>
    <dbReference type="NCBI Taxonomy" id="45882"/>
    <lineage>
        <taxon>Eukaryota</taxon>
        <taxon>Metazoa</taxon>
        <taxon>Ecdysozoa</taxon>
        <taxon>Nematoda</taxon>
        <taxon>Enoplea</taxon>
        <taxon>Dorylaimia</taxon>
        <taxon>Trichinellida</taxon>
        <taxon>Trichinellidae</taxon>
        <taxon>Trichinella</taxon>
    </lineage>
</organism>